<name>A0A927N692_9ACTN</name>
<feature type="transmembrane region" description="Helical" evidence="1">
    <location>
        <begin position="21"/>
        <end position="41"/>
    </location>
</feature>
<evidence type="ECO:0000256" key="1">
    <source>
        <dbReference type="SAM" id="Phobius"/>
    </source>
</evidence>
<feature type="transmembrane region" description="Helical" evidence="1">
    <location>
        <begin position="93"/>
        <end position="110"/>
    </location>
</feature>
<comment type="caution">
    <text evidence="2">The sequence shown here is derived from an EMBL/GenBank/DDBJ whole genome shotgun (WGS) entry which is preliminary data.</text>
</comment>
<organism evidence="2 3">
    <name type="scientific">Actinopolymorpha pittospori</name>
    <dbReference type="NCBI Taxonomy" id="648752"/>
    <lineage>
        <taxon>Bacteria</taxon>
        <taxon>Bacillati</taxon>
        <taxon>Actinomycetota</taxon>
        <taxon>Actinomycetes</taxon>
        <taxon>Propionibacteriales</taxon>
        <taxon>Actinopolymorphaceae</taxon>
        <taxon>Actinopolymorpha</taxon>
    </lineage>
</organism>
<sequence length="144" mass="14958">MSTNESGGRTSSSRRAEGGRRVSRPALVVALLVGAVLAVISFANGEIVAGIISAAIMLAFAAFLLIASRFSDTIALLGDDVHEERHVHLHQRAALYSINIVAGVVVVAAIVDMARGGSGSPWVYIAALMAVTYAGCLLVLSRRG</sequence>
<evidence type="ECO:0000313" key="3">
    <source>
        <dbReference type="Proteomes" id="UP000638648"/>
    </source>
</evidence>
<accession>A0A927N692</accession>
<dbReference type="RefSeq" id="WP_192755488.1">
    <property type="nucleotide sequence ID" value="NZ_BAABJL010000194.1"/>
</dbReference>
<dbReference type="AlphaFoldDB" id="A0A927N692"/>
<dbReference type="Proteomes" id="UP000638648">
    <property type="component" value="Unassembled WGS sequence"/>
</dbReference>
<feature type="transmembrane region" description="Helical" evidence="1">
    <location>
        <begin position="122"/>
        <end position="140"/>
    </location>
</feature>
<feature type="transmembrane region" description="Helical" evidence="1">
    <location>
        <begin position="47"/>
        <end position="67"/>
    </location>
</feature>
<reference evidence="2" key="1">
    <citation type="submission" date="2020-10" db="EMBL/GenBank/DDBJ databases">
        <title>Sequencing the genomes of 1000 actinobacteria strains.</title>
        <authorList>
            <person name="Klenk H.-P."/>
        </authorList>
    </citation>
    <scope>NUCLEOTIDE SEQUENCE</scope>
    <source>
        <strain evidence="2">DSM 45354</strain>
    </source>
</reference>
<keyword evidence="1" id="KW-1133">Transmembrane helix</keyword>
<evidence type="ECO:0000313" key="2">
    <source>
        <dbReference type="EMBL" id="MBE1612442.1"/>
    </source>
</evidence>
<keyword evidence="1" id="KW-0472">Membrane</keyword>
<gene>
    <name evidence="2" type="ORF">HEB94_009290</name>
</gene>
<keyword evidence="1" id="KW-0812">Transmembrane</keyword>
<dbReference type="EMBL" id="JADBEM010000001">
    <property type="protein sequence ID" value="MBE1612442.1"/>
    <property type="molecule type" value="Genomic_DNA"/>
</dbReference>
<proteinExistence type="predicted"/>
<keyword evidence="3" id="KW-1185">Reference proteome</keyword>
<protein>
    <submittedName>
        <fullName evidence="2">Lipopolysaccharide export LptBFGC system permease protein LptF</fullName>
    </submittedName>
</protein>